<sequence length="664" mass="76207">MKKELLLGAAYYLEYMPYDRLEEDLKLMKAAGFNVIRIAESTWSTWEPEDNVFDFTLLDRMLDGAKKYDLQVIIGTPTYAVPAWLVKKHPQVLAETRNGRGLYGPRQIMDITDPMFRFYGERIIRKVIEHTADRPCVIGFQIDNETKHYGTASPEVQKAFVEYLKEKFRTTDNLNKAFNLAYWSNSVHRWEDFPDVRGTINGGLAGEFEKFQRKLAADYLHWQSDIVKEYKREDQFIVHNMDFEWVPFDPRDPFSGYSYGVQPDINHYEVSKCLTLAGTDIYHPTQDQLTGAEIAFGGDSIRSLKQDNYLVSECQAQGFKQWTPYPGQLKLHAYSHLASGALGIMYWNWHSVHNGFEVYWKGVLSHDLKPAAVYHEISSFGNEWKAVGSRLLGMKKTNKVALVTDNVSLTGLKKFPMDWSLTYNNVVRWMYDALYEMNIECDVVDVNALETDRYKMIITPAMYSATEETIARLDQFVKDGGVLVSSFKSFMCNEYLSVYPDSLPHNMTQCFGMSYDQFTAPGTAAVKGHPVTGFAELLKVDEGTSLASYEHKYWGRYGAMTKNDYGKGKAYYMGCYTSKDVLKELYRQAAADAGIEIPDLSWPLIMRSGSFDDGRQVHFLLNYSQTEQTVTCPFERAVNILDNKEYKKGDTIALKDWDVVILER</sequence>
<evidence type="ECO:0000256" key="5">
    <source>
        <dbReference type="ARBA" id="ARBA00022801"/>
    </source>
</evidence>
<dbReference type="InterPro" id="IPR013529">
    <property type="entry name" value="Glyco_hydro_42_N"/>
</dbReference>
<evidence type="ECO:0000313" key="11">
    <source>
        <dbReference type="EMBL" id="HIS46883.1"/>
    </source>
</evidence>
<dbReference type="SUPFAM" id="SSF52317">
    <property type="entry name" value="Class I glutamine amidotransferase-like"/>
    <property type="match status" value="1"/>
</dbReference>
<dbReference type="Gene3D" id="3.40.50.880">
    <property type="match status" value="1"/>
</dbReference>
<dbReference type="SUPFAM" id="SSF51445">
    <property type="entry name" value="(Trans)glycosidases"/>
    <property type="match status" value="1"/>
</dbReference>
<evidence type="ECO:0000259" key="8">
    <source>
        <dbReference type="Pfam" id="PF02449"/>
    </source>
</evidence>
<keyword evidence="6" id="KW-0862">Zinc</keyword>
<dbReference type="GO" id="GO:0009341">
    <property type="term" value="C:beta-galactosidase complex"/>
    <property type="evidence" value="ECO:0007669"/>
    <property type="project" value="InterPro"/>
</dbReference>
<feature type="domain" description="Beta-galactosidase C-terminal" evidence="10">
    <location>
        <begin position="615"/>
        <end position="663"/>
    </location>
</feature>
<name>A0A9D1F3B3_9FIRM</name>
<evidence type="ECO:0000259" key="10">
    <source>
        <dbReference type="Pfam" id="PF08533"/>
    </source>
</evidence>
<dbReference type="InterPro" id="IPR013780">
    <property type="entry name" value="Glyco_hydro_b"/>
</dbReference>
<accession>A0A9D1F3B3</accession>
<dbReference type="PANTHER" id="PTHR36447:SF2">
    <property type="entry name" value="BETA-GALACTOSIDASE YESZ"/>
    <property type="match status" value="1"/>
</dbReference>
<gene>
    <name evidence="11" type="ORF">IAB46_04825</name>
</gene>
<evidence type="ECO:0000256" key="2">
    <source>
        <dbReference type="ARBA" id="ARBA00005940"/>
    </source>
</evidence>
<dbReference type="EMBL" id="DVIT01000019">
    <property type="protein sequence ID" value="HIS46883.1"/>
    <property type="molecule type" value="Genomic_DNA"/>
</dbReference>
<reference evidence="11" key="2">
    <citation type="journal article" date="2021" name="PeerJ">
        <title>Extensive microbial diversity within the chicken gut microbiome revealed by metagenomics and culture.</title>
        <authorList>
            <person name="Gilroy R."/>
            <person name="Ravi A."/>
            <person name="Getino M."/>
            <person name="Pursley I."/>
            <person name="Horton D.L."/>
            <person name="Alikhan N.F."/>
            <person name="Baker D."/>
            <person name="Gharbi K."/>
            <person name="Hall N."/>
            <person name="Watson M."/>
            <person name="Adriaenssens E.M."/>
            <person name="Foster-Nyarko E."/>
            <person name="Jarju S."/>
            <person name="Secka A."/>
            <person name="Antonio M."/>
            <person name="Oren A."/>
            <person name="Chaudhuri R.R."/>
            <person name="La Ragione R."/>
            <person name="Hildebrand F."/>
            <person name="Pallen M.J."/>
        </authorList>
    </citation>
    <scope>NUCLEOTIDE SEQUENCE</scope>
    <source>
        <strain evidence="11">CHK178-757</strain>
    </source>
</reference>
<dbReference type="Gene3D" id="3.20.20.80">
    <property type="entry name" value="Glycosidases"/>
    <property type="match status" value="1"/>
</dbReference>
<dbReference type="EC" id="3.2.1.23" evidence="3"/>
<feature type="domain" description="Glycoside hydrolase family 42 N-terminal" evidence="8">
    <location>
        <begin position="11"/>
        <end position="385"/>
    </location>
</feature>
<protein>
    <recommendedName>
        <fullName evidence="3">beta-galactosidase</fullName>
        <ecNumber evidence="3">3.2.1.23</ecNumber>
    </recommendedName>
</protein>
<dbReference type="Pfam" id="PF08533">
    <property type="entry name" value="Glyco_hydro_42C"/>
    <property type="match status" value="1"/>
</dbReference>
<comment type="caution">
    <text evidence="11">The sequence shown here is derived from an EMBL/GenBank/DDBJ whole genome shotgun (WGS) entry which is preliminary data.</text>
</comment>
<dbReference type="Pfam" id="PF08532">
    <property type="entry name" value="Glyco_hydro_42M"/>
    <property type="match status" value="1"/>
</dbReference>
<evidence type="ECO:0000256" key="3">
    <source>
        <dbReference type="ARBA" id="ARBA00012756"/>
    </source>
</evidence>
<evidence type="ECO:0000313" key="12">
    <source>
        <dbReference type="Proteomes" id="UP000823927"/>
    </source>
</evidence>
<reference evidence="11" key="1">
    <citation type="submission" date="2020-10" db="EMBL/GenBank/DDBJ databases">
        <authorList>
            <person name="Gilroy R."/>
        </authorList>
    </citation>
    <scope>NUCLEOTIDE SEQUENCE</scope>
    <source>
        <strain evidence="11">CHK178-757</strain>
    </source>
</reference>
<evidence type="ECO:0000256" key="1">
    <source>
        <dbReference type="ARBA" id="ARBA00001412"/>
    </source>
</evidence>
<dbReference type="InterPro" id="IPR013738">
    <property type="entry name" value="Beta_galactosidase_Trimer"/>
</dbReference>
<proteinExistence type="inferred from homology"/>
<evidence type="ECO:0000256" key="6">
    <source>
        <dbReference type="ARBA" id="ARBA00022833"/>
    </source>
</evidence>
<dbReference type="Gene3D" id="2.60.40.1180">
    <property type="entry name" value="Golgi alpha-mannosidase II"/>
    <property type="match status" value="1"/>
</dbReference>
<comment type="similarity">
    <text evidence="2">Belongs to the glycosyl hydrolase 42 family.</text>
</comment>
<keyword evidence="4" id="KW-0479">Metal-binding</keyword>
<dbReference type="InterPro" id="IPR003476">
    <property type="entry name" value="Glyco_hydro_42"/>
</dbReference>
<dbReference type="AlphaFoldDB" id="A0A9D1F3B3"/>
<organism evidence="11 12">
    <name type="scientific">Candidatus Scybalocola faecigallinarum</name>
    <dbReference type="NCBI Taxonomy" id="2840941"/>
    <lineage>
        <taxon>Bacteria</taxon>
        <taxon>Bacillati</taxon>
        <taxon>Bacillota</taxon>
        <taxon>Clostridia</taxon>
        <taxon>Lachnospirales</taxon>
        <taxon>Lachnospiraceae</taxon>
        <taxon>Lachnospiraceae incertae sedis</taxon>
        <taxon>Candidatus Scybalocola (ex Gilroy et al. 2021)</taxon>
    </lineage>
</organism>
<dbReference type="InterPro" id="IPR013739">
    <property type="entry name" value="Beta_galactosidase_C"/>
</dbReference>
<dbReference type="InterPro" id="IPR029062">
    <property type="entry name" value="Class_I_gatase-like"/>
</dbReference>
<dbReference type="GO" id="GO:0004565">
    <property type="term" value="F:beta-galactosidase activity"/>
    <property type="evidence" value="ECO:0007669"/>
    <property type="project" value="UniProtKB-EC"/>
</dbReference>
<dbReference type="Pfam" id="PF02449">
    <property type="entry name" value="Glyco_hydro_42"/>
    <property type="match status" value="1"/>
</dbReference>
<dbReference type="GO" id="GO:0006012">
    <property type="term" value="P:galactose metabolic process"/>
    <property type="evidence" value="ECO:0007669"/>
    <property type="project" value="InterPro"/>
</dbReference>
<evidence type="ECO:0000256" key="7">
    <source>
        <dbReference type="ARBA" id="ARBA00023295"/>
    </source>
</evidence>
<evidence type="ECO:0000259" key="9">
    <source>
        <dbReference type="Pfam" id="PF08532"/>
    </source>
</evidence>
<keyword evidence="7" id="KW-0326">Glycosidase</keyword>
<dbReference type="GO" id="GO:0046872">
    <property type="term" value="F:metal ion binding"/>
    <property type="evidence" value="ECO:0007669"/>
    <property type="project" value="UniProtKB-KW"/>
</dbReference>
<dbReference type="PANTHER" id="PTHR36447">
    <property type="entry name" value="BETA-GALACTOSIDASE GANA"/>
    <property type="match status" value="1"/>
</dbReference>
<dbReference type="CDD" id="cd03143">
    <property type="entry name" value="A4_beta-galactosidase_middle_domain"/>
    <property type="match status" value="1"/>
</dbReference>
<dbReference type="InterPro" id="IPR017853">
    <property type="entry name" value="GH"/>
</dbReference>
<feature type="domain" description="Beta-galactosidase trimerisation" evidence="9">
    <location>
        <begin position="399"/>
        <end position="595"/>
    </location>
</feature>
<dbReference type="Proteomes" id="UP000823927">
    <property type="component" value="Unassembled WGS sequence"/>
</dbReference>
<keyword evidence="5" id="KW-0378">Hydrolase</keyword>
<comment type="catalytic activity">
    <reaction evidence="1">
        <text>Hydrolysis of terminal non-reducing beta-D-galactose residues in beta-D-galactosides.</text>
        <dbReference type="EC" id="3.2.1.23"/>
    </reaction>
</comment>
<evidence type="ECO:0000256" key="4">
    <source>
        <dbReference type="ARBA" id="ARBA00022723"/>
    </source>
</evidence>